<evidence type="ECO:0000313" key="2">
    <source>
        <dbReference type="EMBL" id="ORC15625.1"/>
    </source>
</evidence>
<protein>
    <recommendedName>
        <fullName evidence="1">M23ase beta-sheet core domain-containing protein</fullName>
    </recommendedName>
</protein>
<dbReference type="OrthoDB" id="5245088at2"/>
<evidence type="ECO:0000313" key="3">
    <source>
        <dbReference type="Proteomes" id="UP000192359"/>
    </source>
</evidence>
<gene>
    <name evidence="2" type="ORF">A7979_07280</name>
</gene>
<reference evidence="2 3" key="1">
    <citation type="submission" date="2016-05" db="EMBL/GenBank/DDBJ databases">
        <title>Draft genome sequence of a porcine commensal Rothia nasimurium.</title>
        <authorList>
            <person name="Gaiser R.A."/>
            <person name="Van Baarlen P."/>
            <person name="Wells J.M."/>
        </authorList>
    </citation>
    <scope>NUCLEOTIDE SEQUENCE [LARGE SCALE GENOMIC DNA]</scope>
    <source>
        <strain evidence="2 3">PT-32</strain>
    </source>
</reference>
<dbReference type="EMBL" id="LXWF01000043">
    <property type="protein sequence ID" value="ORC15625.1"/>
    <property type="molecule type" value="Genomic_DNA"/>
</dbReference>
<dbReference type="AlphaFoldDB" id="A0A1Y1RMJ2"/>
<dbReference type="SUPFAM" id="SSF51261">
    <property type="entry name" value="Duplicated hybrid motif"/>
    <property type="match status" value="1"/>
</dbReference>
<name>A0A1Y1RMJ2_9MICC</name>
<evidence type="ECO:0000259" key="1">
    <source>
        <dbReference type="Pfam" id="PF01551"/>
    </source>
</evidence>
<dbReference type="Gene3D" id="2.70.70.10">
    <property type="entry name" value="Glucose Permease (Domain IIA)"/>
    <property type="match status" value="1"/>
</dbReference>
<accession>A0A1Y1RMJ2</accession>
<dbReference type="InterPro" id="IPR011055">
    <property type="entry name" value="Dup_hybrid_motif"/>
</dbReference>
<sequence>MLRPFEQPAAKWSAGHRGVDLALEAGGSVLAPYEGEVVFAGTVVDRQVVTVQHPDGRLSSFEPVTDPLPVGTHVVAGDVLAHLDPAVQHCTSEHCLHWGVRQPTGGGSGTAGKGFDYINPLLLLGLEGPSVLLPIGDDFAA</sequence>
<organism evidence="2 3">
    <name type="scientific">Rothia nasimurium</name>
    <dbReference type="NCBI Taxonomy" id="85336"/>
    <lineage>
        <taxon>Bacteria</taxon>
        <taxon>Bacillati</taxon>
        <taxon>Actinomycetota</taxon>
        <taxon>Actinomycetes</taxon>
        <taxon>Micrococcales</taxon>
        <taxon>Micrococcaceae</taxon>
        <taxon>Rothia</taxon>
    </lineage>
</organism>
<proteinExistence type="predicted"/>
<keyword evidence="3" id="KW-1185">Reference proteome</keyword>
<feature type="domain" description="M23ase beta-sheet core" evidence="1">
    <location>
        <begin position="15"/>
        <end position="102"/>
    </location>
</feature>
<dbReference type="CDD" id="cd12797">
    <property type="entry name" value="M23_peptidase"/>
    <property type="match status" value="1"/>
</dbReference>
<comment type="caution">
    <text evidence="2">The sequence shown here is derived from an EMBL/GenBank/DDBJ whole genome shotgun (WGS) entry which is preliminary data.</text>
</comment>
<dbReference type="Pfam" id="PF01551">
    <property type="entry name" value="Peptidase_M23"/>
    <property type="match status" value="1"/>
</dbReference>
<dbReference type="InterPro" id="IPR016047">
    <property type="entry name" value="M23ase_b-sheet_dom"/>
</dbReference>
<dbReference type="Proteomes" id="UP000192359">
    <property type="component" value="Unassembled WGS sequence"/>
</dbReference>